<dbReference type="PROSITE" id="PS50943">
    <property type="entry name" value="HTH_CROC1"/>
    <property type="match status" value="1"/>
</dbReference>
<feature type="domain" description="HTH cro/C1-type" evidence="2">
    <location>
        <begin position="11"/>
        <end position="65"/>
    </location>
</feature>
<reference evidence="3 5" key="1">
    <citation type="submission" date="2018-02" db="EMBL/GenBank/DDBJ databases">
        <title>Reclassifiation of [Polyangium] brachysporum DSM 7029 as Guopingzhaonella breviflexa gen. nov., sp. nov., a member of the family Comamonadaceae.</title>
        <authorList>
            <person name="Tang B."/>
        </authorList>
    </citation>
    <scope>NUCLEOTIDE SEQUENCE [LARGE SCALE GENOMIC DNA]</scope>
    <source>
        <strain evidence="3 5">DSM 15344</strain>
    </source>
</reference>
<protein>
    <submittedName>
        <fullName evidence="4">Helix-turn-helix protein</fullName>
    </submittedName>
</protein>
<dbReference type="EMBL" id="SLXF01000016">
    <property type="protein sequence ID" value="TCP02439.1"/>
    <property type="molecule type" value="Genomic_DNA"/>
</dbReference>
<dbReference type="SMART" id="SM00530">
    <property type="entry name" value="HTH_XRE"/>
    <property type="match status" value="1"/>
</dbReference>
<evidence type="ECO:0000313" key="4">
    <source>
        <dbReference type="EMBL" id="TCP02439.1"/>
    </source>
</evidence>
<keyword evidence="5" id="KW-1185">Reference proteome</keyword>
<feature type="region of interest" description="Disordered" evidence="1">
    <location>
        <begin position="91"/>
        <end position="123"/>
    </location>
</feature>
<dbReference type="Proteomes" id="UP000294772">
    <property type="component" value="Unassembled WGS sequence"/>
</dbReference>
<dbReference type="Gene3D" id="1.10.260.40">
    <property type="entry name" value="lambda repressor-like DNA-binding domains"/>
    <property type="match status" value="1"/>
</dbReference>
<dbReference type="Proteomes" id="UP000239406">
    <property type="component" value="Unassembled WGS sequence"/>
</dbReference>
<dbReference type="EMBL" id="PSNY01000008">
    <property type="protein sequence ID" value="PPE69891.1"/>
    <property type="molecule type" value="Genomic_DNA"/>
</dbReference>
<dbReference type="InterPro" id="IPR010982">
    <property type="entry name" value="Lambda_DNA-bd_dom_sf"/>
</dbReference>
<dbReference type="SUPFAM" id="SSF47413">
    <property type="entry name" value="lambda repressor-like DNA-binding domains"/>
    <property type="match status" value="1"/>
</dbReference>
<dbReference type="AlphaFoldDB" id="A0A2S5T4I3"/>
<evidence type="ECO:0000313" key="3">
    <source>
        <dbReference type="EMBL" id="PPE69891.1"/>
    </source>
</evidence>
<proteinExistence type="predicted"/>
<evidence type="ECO:0000313" key="5">
    <source>
        <dbReference type="Proteomes" id="UP000239406"/>
    </source>
</evidence>
<evidence type="ECO:0000259" key="2">
    <source>
        <dbReference type="PROSITE" id="PS50943"/>
    </source>
</evidence>
<organism evidence="3 5">
    <name type="scientific">Caldimonas thermodepolymerans</name>
    <dbReference type="NCBI Taxonomy" id="215580"/>
    <lineage>
        <taxon>Bacteria</taxon>
        <taxon>Pseudomonadati</taxon>
        <taxon>Pseudomonadota</taxon>
        <taxon>Betaproteobacteria</taxon>
        <taxon>Burkholderiales</taxon>
        <taxon>Sphaerotilaceae</taxon>
        <taxon>Caldimonas</taxon>
    </lineage>
</organism>
<dbReference type="CDD" id="cd00093">
    <property type="entry name" value="HTH_XRE"/>
    <property type="match status" value="1"/>
</dbReference>
<dbReference type="OrthoDB" id="8817527at2"/>
<comment type="caution">
    <text evidence="3">The sequence shown here is derived from an EMBL/GenBank/DDBJ whole genome shotgun (WGS) entry which is preliminary data.</text>
</comment>
<dbReference type="RefSeq" id="WP_104357258.1">
    <property type="nucleotide sequence ID" value="NZ_CP064338.1"/>
</dbReference>
<dbReference type="Pfam" id="PF01381">
    <property type="entry name" value="HTH_3"/>
    <property type="match status" value="1"/>
</dbReference>
<gene>
    <name evidence="3" type="ORF">C1702_08435</name>
    <name evidence="4" type="ORF">EV676_11625</name>
</gene>
<sequence>MRTLSDIASRLRQQAKQMKVTQEELRRRSGISRQTLTNMLNGHTDYRVNTLLAVADRLGLELVLVPKVSAPALEAGPPRPSVVKTRVRAALEGQRTLHAPRPRTVTGAPGPEDAMSPKAPKKR</sequence>
<dbReference type="InterPro" id="IPR001387">
    <property type="entry name" value="Cro/C1-type_HTH"/>
</dbReference>
<name>A0A2S5T4I3_9BURK</name>
<dbReference type="GO" id="GO:0003677">
    <property type="term" value="F:DNA binding"/>
    <property type="evidence" value="ECO:0007669"/>
    <property type="project" value="InterPro"/>
</dbReference>
<evidence type="ECO:0000256" key="1">
    <source>
        <dbReference type="SAM" id="MobiDB-lite"/>
    </source>
</evidence>
<evidence type="ECO:0000313" key="6">
    <source>
        <dbReference type="Proteomes" id="UP000294772"/>
    </source>
</evidence>
<accession>A0A2S5T4I3</accession>
<reference evidence="4 6" key="2">
    <citation type="submission" date="2019-03" db="EMBL/GenBank/DDBJ databases">
        <title>Genomic Encyclopedia of Type Strains, Phase IV (KMG-IV): sequencing the most valuable type-strain genomes for metagenomic binning, comparative biology and taxonomic classification.</title>
        <authorList>
            <person name="Goeker M."/>
        </authorList>
    </citation>
    <scope>NUCLEOTIDE SEQUENCE [LARGE SCALE GENOMIC DNA]</scope>
    <source>
        <strain evidence="4 6">DSM 15264</strain>
    </source>
</reference>